<evidence type="ECO:0000313" key="1">
    <source>
        <dbReference type="EMBL" id="KAI5666916.1"/>
    </source>
</evidence>
<name>A0ACC0B2N7_CATRO</name>
<comment type="caution">
    <text evidence="1">The sequence shown here is derived from an EMBL/GenBank/DDBJ whole genome shotgun (WGS) entry which is preliminary data.</text>
</comment>
<sequence length="236" mass="27326">MFSTAYHMLCRMHIDQNVLAKLTELTKDEEVASRFVKRSWKKLFNEIDEQEYLRKLDALKTKWKSRPDFLHYLFNTWLNPFAHKFVRCWTKSVMYFGVEATNRAESQIAEIKASLEFSRTKEMFNAKSNQIARMALYEDIIRPPLFLQVDYIISTGPVSNVREMCHLAKGVLSPILPEDPNVILALPPEVVVTKGRKKTNSTKRDKSHWEHVFIAYRKIQKLSGSCFGSGCRSGSG</sequence>
<reference evidence="2" key="1">
    <citation type="journal article" date="2023" name="Nat. Plants">
        <title>Single-cell RNA sequencing provides a high-resolution roadmap for understanding the multicellular compartmentation of specialized metabolism.</title>
        <authorList>
            <person name="Sun S."/>
            <person name="Shen X."/>
            <person name="Li Y."/>
            <person name="Li Y."/>
            <person name="Wang S."/>
            <person name="Li R."/>
            <person name="Zhang H."/>
            <person name="Shen G."/>
            <person name="Guo B."/>
            <person name="Wei J."/>
            <person name="Xu J."/>
            <person name="St-Pierre B."/>
            <person name="Chen S."/>
            <person name="Sun C."/>
        </authorList>
    </citation>
    <scope>NUCLEOTIDE SEQUENCE [LARGE SCALE GENOMIC DNA]</scope>
</reference>
<dbReference type="EMBL" id="CM044704">
    <property type="protein sequence ID" value="KAI5666916.1"/>
    <property type="molecule type" value="Genomic_DNA"/>
</dbReference>
<proteinExistence type="predicted"/>
<organism evidence="1 2">
    <name type="scientific">Catharanthus roseus</name>
    <name type="common">Madagascar periwinkle</name>
    <name type="synonym">Vinca rosea</name>
    <dbReference type="NCBI Taxonomy" id="4058"/>
    <lineage>
        <taxon>Eukaryota</taxon>
        <taxon>Viridiplantae</taxon>
        <taxon>Streptophyta</taxon>
        <taxon>Embryophyta</taxon>
        <taxon>Tracheophyta</taxon>
        <taxon>Spermatophyta</taxon>
        <taxon>Magnoliopsida</taxon>
        <taxon>eudicotyledons</taxon>
        <taxon>Gunneridae</taxon>
        <taxon>Pentapetalae</taxon>
        <taxon>asterids</taxon>
        <taxon>lamiids</taxon>
        <taxon>Gentianales</taxon>
        <taxon>Apocynaceae</taxon>
        <taxon>Rauvolfioideae</taxon>
        <taxon>Vinceae</taxon>
        <taxon>Catharanthinae</taxon>
        <taxon>Catharanthus</taxon>
    </lineage>
</organism>
<dbReference type="Proteomes" id="UP001060085">
    <property type="component" value="Linkage Group LG04"/>
</dbReference>
<gene>
    <name evidence="1" type="ORF">M9H77_16769</name>
</gene>
<keyword evidence="2" id="KW-1185">Reference proteome</keyword>
<accession>A0ACC0B2N7</accession>
<evidence type="ECO:0000313" key="2">
    <source>
        <dbReference type="Proteomes" id="UP001060085"/>
    </source>
</evidence>
<protein>
    <submittedName>
        <fullName evidence="1">Uncharacterized protein</fullName>
    </submittedName>
</protein>